<reference evidence="2" key="1">
    <citation type="submission" date="2024-02" db="UniProtKB">
        <authorList>
            <consortium name="WormBaseParasite"/>
        </authorList>
    </citation>
    <scope>IDENTIFICATION</scope>
</reference>
<evidence type="ECO:0000313" key="1">
    <source>
        <dbReference type="Proteomes" id="UP000887575"/>
    </source>
</evidence>
<dbReference type="WBParaSite" id="MBELARI_LOCUS12316">
    <property type="protein sequence ID" value="MBELARI_LOCUS12316"/>
    <property type="gene ID" value="MBELARI_LOCUS12316"/>
</dbReference>
<evidence type="ECO:0000313" key="2">
    <source>
        <dbReference type="WBParaSite" id="MBELARI_LOCUS12316"/>
    </source>
</evidence>
<name>A0AAF3EEB9_9BILA</name>
<organism evidence="1 2">
    <name type="scientific">Mesorhabditis belari</name>
    <dbReference type="NCBI Taxonomy" id="2138241"/>
    <lineage>
        <taxon>Eukaryota</taxon>
        <taxon>Metazoa</taxon>
        <taxon>Ecdysozoa</taxon>
        <taxon>Nematoda</taxon>
        <taxon>Chromadorea</taxon>
        <taxon>Rhabditida</taxon>
        <taxon>Rhabditina</taxon>
        <taxon>Rhabditomorpha</taxon>
        <taxon>Rhabditoidea</taxon>
        <taxon>Rhabditidae</taxon>
        <taxon>Mesorhabditinae</taxon>
        <taxon>Mesorhabditis</taxon>
    </lineage>
</organism>
<dbReference type="Proteomes" id="UP000887575">
    <property type="component" value="Unassembled WGS sequence"/>
</dbReference>
<sequence length="85" mass="9637">MFIVFGLIVMAYGQEKIVATGMMKQSPNSGAKQHNDETIQMMHDAQEESIQKSNFSISSWQDLMKERVENHFKEDTQGGDNSTSH</sequence>
<accession>A0AAF3EEB9</accession>
<proteinExistence type="predicted"/>
<protein>
    <submittedName>
        <fullName evidence="2">Uncharacterized protein</fullName>
    </submittedName>
</protein>
<dbReference type="AlphaFoldDB" id="A0AAF3EEB9"/>
<keyword evidence="1" id="KW-1185">Reference proteome</keyword>